<evidence type="ECO:0000256" key="1">
    <source>
        <dbReference type="ARBA" id="ARBA00002620"/>
    </source>
</evidence>
<sequence length="303" mass="34215">MSKLSPVLPTTLILIGGFGGLFLLMVMLFAKRQITRFKFRSRRAPHTAVGHGAPKRLQLEIEHLIQRTQQIKGFPTLLADDDYRLQYLANTESDRCTYVYRMKAVDAFIHFEEQVKKLDGRLARPTGLSVREHIKQLKVSPLTPLKGASDALCRAYIDAYEHARFGCKPFGEAEYNNYMALLHELINCLRHKSHKKRKVSQAAHPSQGPTRSSIGSQFSQVSGPSPNQDNVSSNNRATTSSGSIHRHVTPQQLSPKSTIDETSRMTDWSSSQSQSQTIYDGSTERIQLIRNPDRMQYTRKDSG</sequence>
<keyword evidence="5 11" id="KW-0812">Transmembrane</keyword>
<dbReference type="OMA" id="AEFIKYQ"/>
<dbReference type="GO" id="GO:0016020">
    <property type="term" value="C:membrane"/>
    <property type="evidence" value="ECO:0007669"/>
    <property type="project" value="UniProtKB-SubCell"/>
</dbReference>
<dbReference type="PANTHER" id="PTHR21425">
    <property type="entry name" value="NICE-3"/>
    <property type="match status" value="1"/>
</dbReference>
<keyword evidence="13" id="KW-1185">Reference proteome</keyword>
<dbReference type="OrthoDB" id="5960253at2759"/>
<evidence type="ECO:0000256" key="8">
    <source>
        <dbReference type="ARBA" id="ARBA00023128"/>
    </source>
</evidence>
<dbReference type="RefSeq" id="XP_792346.1">
    <property type="nucleotide sequence ID" value="XM_787253.5"/>
</dbReference>
<evidence type="ECO:0000256" key="4">
    <source>
        <dbReference type="ARBA" id="ARBA00004555"/>
    </source>
</evidence>
<evidence type="ECO:0000313" key="12">
    <source>
        <dbReference type="EnsemblMetazoa" id="XP_792346"/>
    </source>
</evidence>
<reference evidence="12" key="2">
    <citation type="submission" date="2021-01" db="UniProtKB">
        <authorList>
            <consortium name="EnsemblMetazoa"/>
        </authorList>
    </citation>
    <scope>IDENTIFICATION</scope>
</reference>
<evidence type="ECO:0000256" key="5">
    <source>
        <dbReference type="ARBA" id="ARBA00022692"/>
    </source>
</evidence>
<dbReference type="PANTHER" id="PTHR21425:SF2">
    <property type="entry name" value="PROTEIN C1ORF43"/>
    <property type="match status" value="1"/>
</dbReference>
<evidence type="ECO:0000256" key="10">
    <source>
        <dbReference type="SAM" id="MobiDB-lite"/>
    </source>
</evidence>
<feature type="region of interest" description="Disordered" evidence="10">
    <location>
        <begin position="196"/>
        <end position="303"/>
    </location>
</feature>
<evidence type="ECO:0000256" key="3">
    <source>
        <dbReference type="ARBA" id="ARBA00004173"/>
    </source>
</evidence>
<dbReference type="GO" id="GO:0005794">
    <property type="term" value="C:Golgi apparatus"/>
    <property type="evidence" value="ECO:0007669"/>
    <property type="project" value="UniProtKB-SubCell"/>
</dbReference>
<keyword evidence="8" id="KW-0496">Mitochondrion</keyword>
<dbReference type="CTD" id="430589"/>
<dbReference type="AlphaFoldDB" id="A0A7M7RDK5"/>
<feature type="compositionally biased region" description="Polar residues" evidence="10">
    <location>
        <begin position="203"/>
        <end position="257"/>
    </location>
</feature>
<dbReference type="Proteomes" id="UP000007110">
    <property type="component" value="Unassembled WGS sequence"/>
</dbReference>
<dbReference type="KEGG" id="spu:587528"/>
<reference evidence="13" key="1">
    <citation type="submission" date="2015-02" db="EMBL/GenBank/DDBJ databases">
        <title>Genome sequencing for Strongylocentrotus purpuratus.</title>
        <authorList>
            <person name="Murali S."/>
            <person name="Liu Y."/>
            <person name="Vee V."/>
            <person name="English A."/>
            <person name="Wang M."/>
            <person name="Skinner E."/>
            <person name="Han Y."/>
            <person name="Muzny D.M."/>
            <person name="Worley K.C."/>
            <person name="Gibbs R.A."/>
        </authorList>
    </citation>
    <scope>NUCLEOTIDE SEQUENCE</scope>
</reference>
<dbReference type="InParanoid" id="A0A7M7RDK5"/>
<feature type="transmembrane region" description="Helical" evidence="11">
    <location>
        <begin position="12"/>
        <end position="30"/>
    </location>
</feature>
<comment type="subcellular location">
    <subcellularLocation>
        <location evidence="4">Golgi apparatus</location>
    </subcellularLocation>
    <subcellularLocation>
        <location evidence="2">Membrane</location>
        <topology evidence="2">Single-pass membrane protein</topology>
    </subcellularLocation>
    <subcellularLocation>
        <location evidence="3">Mitochondrion</location>
    </subcellularLocation>
</comment>
<name>A0A7M7RDK5_STRPU</name>
<evidence type="ECO:0000256" key="7">
    <source>
        <dbReference type="ARBA" id="ARBA00023034"/>
    </source>
</evidence>
<evidence type="ECO:0000313" key="13">
    <source>
        <dbReference type="Proteomes" id="UP000007110"/>
    </source>
</evidence>
<dbReference type="GO" id="GO:0005739">
    <property type="term" value="C:mitochondrion"/>
    <property type="evidence" value="ECO:0007669"/>
    <property type="project" value="UniProtKB-SubCell"/>
</dbReference>
<evidence type="ECO:0000256" key="11">
    <source>
        <dbReference type="SAM" id="Phobius"/>
    </source>
</evidence>
<keyword evidence="9 11" id="KW-0472">Membrane</keyword>
<dbReference type="InterPro" id="IPR010876">
    <property type="entry name" value="C1orf43"/>
</dbReference>
<evidence type="ECO:0000256" key="2">
    <source>
        <dbReference type="ARBA" id="ARBA00004167"/>
    </source>
</evidence>
<dbReference type="EnsemblMetazoa" id="XM_787253">
    <property type="protein sequence ID" value="XP_792346"/>
    <property type="gene ID" value="LOC587528"/>
</dbReference>
<protein>
    <submittedName>
        <fullName evidence="12">Uncharacterized protein</fullName>
    </submittedName>
</protein>
<dbReference type="Pfam" id="PF07406">
    <property type="entry name" value="NICE-3"/>
    <property type="match status" value="1"/>
</dbReference>
<keyword evidence="7" id="KW-0333">Golgi apparatus</keyword>
<feature type="compositionally biased region" description="Basic and acidic residues" evidence="10">
    <location>
        <begin position="291"/>
        <end position="303"/>
    </location>
</feature>
<evidence type="ECO:0000256" key="6">
    <source>
        <dbReference type="ARBA" id="ARBA00022989"/>
    </source>
</evidence>
<keyword evidence="6 11" id="KW-1133">Transmembrane helix</keyword>
<accession>A0A7M7RDK5</accession>
<evidence type="ECO:0000256" key="9">
    <source>
        <dbReference type="ARBA" id="ARBA00023136"/>
    </source>
</evidence>
<organism evidence="12 13">
    <name type="scientific">Strongylocentrotus purpuratus</name>
    <name type="common">Purple sea urchin</name>
    <dbReference type="NCBI Taxonomy" id="7668"/>
    <lineage>
        <taxon>Eukaryota</taxon>
        <taxon>Metazoa</taxon>
        <taxon>Echinodermata</taxon>
        <taxon>Eleutherozoa</taxon>
        <taxon>Echinozoa</taxon>
        <taxon>Echinoidea</taxon>
        <taxon>Euechinoidea</taxon>
        <taxon>Echinacea</taxon>
        <taxon>Camarodonta</taxon>
        <taxon>Echinidea</taxon>
        <taxon>Strongylocentrotidae</taxon>
        <taxon>Strongylocentrotus</taxon>
    </lineage>
</organism>
<proteinExistence type="predicted"/>
<dbReference type="GeneID" id="587528"/>
<comment type="function">
    <text evidence="1">General regulator of phagocytosis. Required to uptake Gram negative bacterium by macrophages.</text>
</comment>